<dbReference type="STRING" id="48709.A0A1D2NHF8"/>
<keyword evidence="4 9" id="KW-0812">Transmembrane</keyword>
<dbReference type="OMA" id="MWCLVPK"/>
<keyword evidence="6 9" id="KW-0333">Golgi apparatus</keyword>
<dbReference type="PANTHER" id="PTHR12137:SF54">
    <property type="entry name" value="CARBOHYDRATE SULFOTRANSFERASE"/>
    <property type="match status" value="1"/>
</dbReference>
<dbReference type="InterPro" id="IPR018011">
    <property type="entry name" value="Carb_sulfotrans_8-10"/>
</dbReference>
<keyword evidence="9" id="KW-0735">Signal-anchor</keyword>
<dbReference type="EC" id="2.8.2.-" evidence="9"/>
<evidence type="ECO:0000256" key="6">
    <source>
        <dbReference type="ARBA" id="ARBA00023034"/>
    </source>
</evidence>
<keyword evidence="9" id="KW-0119">Carbohydrate metabolism</keyword>
<dbReference type="EMBL" id="LJIJ01000037">
    <property type="protein sequence ID" value="ODN04703.1"/>
    <property type="molecule type" value="Genomic_DNA"/>
</dbReference>
<reference evidence="10 11" key="1">
    <citation type="journal article" date="2016" name="Genome Biol. Evol.">
        <title>Gene Family Evolution Reflects Adaptation to Soil Environmental Stressors in the Genome of the Collembolan Orchesella cincta.</title>
        <authorList>
            <person name="Faddeeva-Vakhrusheva A."/>
            <person name="Derks M.F."/>
            <person name="Anvar S.Y."/>
            <person name="Agamennone V."/>
            <person name="Suring W."/>
            <person name="Smit S."/>
            <person name="van Straalen N.M."/>
            <person name="Roelofs D."/>
        </authorList>
    </citation>
    <scope>NUCLEOTIDE SEQUENCE [LARGE SCALE GENOMIC DNA]</scope>
    <source>
        <tissue evidence="10">Mixed pool</tissue>
    </source>
</reference>
<evidence type="ECO:0000256" key="7">
    <source>
        <dbReference type="ARBA" id="ARBA00023136"/>
    </source>
</evidence>
<feature type="transmembrane region" description="Helical" evidence="9">
    <location>
        <begin position="7"/>
        <end position="28"/>
    </location>
</feature>
<name>A0A1D2NHF8_ORCCI</name>
<evidence type="ECO:0000256" key="2">
    <source>
        <dbReference type="ARBA" id="ARBA00006339"/>
    </source>
</evidence>
<evidence type="ECO:0000256" key="3">
    <source>
        <dbReference type="ARBA" id="ARBA00022679"/>
    </source>
</evidence>
<dbReference type="GO" id="GO:0016051">
    <property type="term" value="P:carbohydrate biosynthetic process"/>
    <property type="evidence" value="ECO:0007669"/>
    <property type="project" value="InterPro"/>
</dbReference>
<dbReference type="PANTHER" id="PTHR12137">
    <property type="entry name" value="CARBOHYDRATE SULFOTRANSFERASE"/>
    <property type="match status" value="1"/>
</dbReference>
<evidence type="ECO:0000256" key="4">
    <source>
        <dbReference type="ARBA" id="ARBA00022692"/>
    </source>
</evidence>
<dbReference type="GO" id="GO:0000139">
    <property type="term" value="C:Golgi membrane"/>
    <property type="evidence" value="ECO:0007669"/>
    <property type="project" value="UniProtKB-SubCell"/>
</dbReference>
<dbReference type="GO" id="GO:0008146">
    <property type="term" value="F:sulfotransferase activity"/>
    <property type="evidence" value="ECO:0007669"/>
    <property type="project" value="InterPro"/>
</dbReference>
<comment type="subcellular location">
    <subcellularLocation>
        <location evidence="1 9">Golgi apparatus membrane</location>
        <topology evidence="1 9">Single-pass type II membrane protein</topology>
    </subcellularLocation>
</comment>
<evidence type="ECO:0000313" key="10">
    <source>
        <dbReference type="EMBL" id="ODN04703.1"/>
    </source>
</evidence>
<comment type="similarity">
    <text evidence="2 9">Belongs to the sulfotransferase 2 family.</text>
</comment>
<evidence type="ECO:0000256" key="5">
    <source>
        <dbReference type="ARBA" id="ARBA00022989"/>
    </source>
</evidence>
<evidence type="ECO:0000256" key="8">
    <source>
        <dbReference type="ARBA" id="ARBA00023180"/>
    </source>
</evidence>
<dbReference type="OrthoDB" id="2019940at2759"/>
<dbReference type="InterPro" id="IPR005331">
    <property type="entry name" value="Sulfotransferase"/>
</dbReference>
<keyword evidence="11" id="KW-1185">Reference proteome</keyword>
<dbReference type="Proteomes" id="UP000094527">
    <property type="component" value="Unassembled WGS sequence"/>
</dbReference>
<dbReference type="Pfam" id="PF03567">
    <property type="entry name" value="Sulfotransfer_2"/>
    <property type="match status" value="1"/>
</dbReference>
<gene>
    <name evidence="10" type="ORF">Ocin01_02002</name>
</gene>
<feature type="non-terminal residue" evidence="10">
    <location>
        <position position="334"/>
    </location>
</feature>
<proteinExistence type="inferred from homology"/>
<dbReference type="SUPFAM" id="SSF52540">
    <property type="entry name" value="P-loop containing nucleoside triphosphate hydrolases"/>
    <property type="match status" value="1"/>
</dbReference>
<keyword evidence="8 9" id="KW-0325">Glycoprotein</keyword>
<dbReference type="InterPro" id="IPR027417">
    <property type="entry name" value="P-loop_NTPase"/>
</dbReference>
<evidence type="ECO:0000256" key="1">
    <source>
        <dbReference type="ARBA" id="ARBA00004323"/>
    </source>
</evidence>
<comment type="caution">
    <text evidence="10">The sequence shown here is derived from an EMBL/GenBank/DDBJ whole genome shotgun (WGS) entry which is preliminary data.</text>
</comment>
<protein>
    <recommendedName>
        <fullName evidence="9">Carbohydrate sulfotransferase</fullName>
        <ecNumber evidence="9">2.8.2.-</ecNumber>
    </recommendedName>
</protein>
<evidence type="ECO:0000256" key="9">
    <source>
        <dbReference type="RuleBase" id="RU364020"/>
    </source>
</evidence>
<sequence length="334" mass="39981">MKKLKTLLKSVVFSFLIYMWFLGSTLLIQIDSQHKFGYFKQWDVTMQNLTRRIDSYCKTLERDSFRETFHSKQANGPTAETVEKLLKAKKEKIVRDNIIYIPELQQMWCLVPKAASTSWSRKIVELVQSEKMRKDLRNQSVPLQVILRKYYGNIGTKIYKEQLDSRRTKKILLVRHPFSRLVSAFEDKLKNRKAKNDSMYFYGNYGVKINRSFRKNRRHNKKKEPTFEEFIEYLLNTNPMEYDEHWKPISLLCGLCHVKYDLIIKQEYLGTSALPYIMQQLGFETLTKLNMENQSLTKLKYKNITSYFKFISPDKIEKLRLKYTDDFNIFGYDY</sequence>
<keyword evidence="3 9" id="KW-0808">Transferase</keyword>
<evidence type="ECO:0000313" key="11">
    <source>
        <dbReference type="Proteomes" id="UP000094527"/>
    </source>
</evidence>
<keyword evidence="5 9" id="KW-1133">Transmembrane helix</keyword>
<accession>A0A1D2NHF8</accession>
<organism evidence="10 11">
    <name type="scientific">Orchesella cincta</name>
    <name type="common">Springtail</name>
    <name type="synonym">Podura cincta</name>
    <dbReference type="NCBI Taxonomy" id="48709"/>
    <lineage>
        <taxon>Eukaryota</taxon>
        <taxon>Metazoa</taxon>
        <taxon>Ecdysozoa</taxon>
        <taxon>Arthropoda</taxon>
        <taxon>Hexapoda</taxon>
        <taxon>Collembola</taxon>
        <taxon>Entomobryomorpha</taxon>
        <taxon>Entomobryoidea</taxon>
        <taxon>Orchesellidae</taxon>
        <taxon>Orchesellinae</taxon>
        <taxon>Orchesella</taxon>
    </lineage>
</organism>
<dbReference type="AlphaFoldDB" id="A0A1D2NHF8"/>
<keyword evidence="7 9" id="KW-0472">Membrane</keyword>